<comment type="caution">
    <text evidence="2">The sequence shown here is derived from an EMBL/GenBank/DDBJ whole genome shotgun (WGS) entry which is preliminary data.</text>
</comment>
<dbReference type="Pfam" id="PF01839">
    <property type="entry name" value="FG-GAP"/>
    <property type="match status" value="1"/>
</dbReference>
<evidence type="ECO:0000313" key="2">
    <source>
        <dbReference type="EMBL" id="CAF4446158.1"/>
    </source>
</evidence>
<proteinExistence type="predicted"/>
<dbReference type="SUPFAM" id="SSF69318">
    <property type="entry name" value="Integrin alpha N-terminal domain"/>
    <property type="match status" value="1"/>
</dbReference>
<evidence type="ECO:0000313" key="3">
    <source>
        <dbReference type="Proteomes" id="UP000663868"/>
    </source>
</evidence>
<organism evidence="2 3">
    <name type="scientific">Adineta steineri</name>
    <dbReference type="NCBI Taxonomy" id="433720"/>
    <lineage>
        <taxon>Eukaryota</taxon>
        <taxon>Metazoa</taxon>
        <taxon>Spiralia</taxon>
        <taxon>Gnathifera</taxon>
        <taxon>Rotifera</taxon>
        <taxon>Eurotatoria</taxon>
        <taxon>Bdelloidea</taxon>
        <taxon>Adinetida</taxon>
        <taxon>Adinetidae</taxon>
        <taxon>Adineta</taxon>
    </lineage>
</organism>
<protein>
    <submittedName>
        <fullName evidence="2">Uncharacterized protein</fullName>
    </submittedName>
</protein>
<sequence>IVLTATQKIVIFYGSGLNKSFIPSTDFFFSSPRSNKMNAIAVVDINSDGFVDLVASAQDDRNSEFQFISYVNMGNR</sequence>
<feature type="non-terminal residue" evidence="2">
    <location>
        <position position="1"/>
    </location>
</feature>
<reference evidence="2" key="1">
    <citation type="submission" date="2021-02" db="EMBL/GenBank/DDBJ databases">
        <authorList>
            <person name="Nowell W R."/>
        </authorList>
    </citation>
    <scope>NUCLEOTIDE SEQUENCE</scope>
</reference>
<keyword evidence="1" id="KW-0732">Signal</keyword>
<dbReference type="AlphaFoldDB" id="A0A820RWQ2"/>
<evidence type="ECO:0000256" key="1">
    <source>
        <dbReference type="ARBA" id="ARBA00022729"/>
    </source>
</evidence>
<dbReference type="Proteomes" id="UP000663868">
    <property type="component" value="Unassembled WGS sequence"/>
</dbReference>
<dbReference type="InterPro" id="IPR028994">
    <property type="entry name" value="Integrin_alpha_N"/>
</dbReference>
<gene>
    <name evidence="2" type="ORF">KXQ929_LOCUS53678</name>
</gene>
<dbReference type="InterPro" id="IPR013517">
    <property type="entry name" value="FG-GAP"/>
</dbReference>
<accession>A0A820RWQ2</accession>
<name>A0A820RWQ2_9BILA</name>
<dbReference type="EMBL" id="CAJOBB010030822">
    <property type="protein sequence ID" value="CAF4446158.1"/>
    <property type="molecule type" value="Genomic_DNA"/>
</dbReference>